<reference evidence="3 4" key="1">
    <citation type="submission" date="2016-03" db="EMBL/GenBank/DDBJ databases">
        <authorList>
            <person name="Ploux O."/>
        </authorList>
    </citation>
    <scope>NUCLEOTIDE SEQUENCE [LARGE SCALE GENOMIC DNA]</scope>
    <source>
        <strain evidence="3 4">EC13</strain>
    </source>
</reference>
<comment type="caution">
    <text evidence="3">The sequence shown here is derived from an EMBL/GenBank/DDBJ whole genome shotgun (WGS) entry which is preliminary data.</text>
</comment>
<comment type="similarity">
    <text evidence="1">Belongs to the AHA1 family.</text>
</comment>
<dbReference type="InterPro" id="IPR023393">
    <property type="entry name" value="START-like_dom_sf"/>
</dbReference>
<accession>A0A162GQJ2</accession>
<dbReference type="InterPro" id="IPR013538">
    <property type="entry name" value="ASHA1/2-like_C"/>
</dbReference>
<evidence type="ECO:0000256" key="1">
    <source>
        <dbReference type="ARBA" id="ARBA00006817"/>
    </source>
</evidence>
<proteinExistence type="inferred from homology"/>
<feature type="domain" description="Activator of Hsp90 ATPase homologue 1/2-like C-terminal" evidence="2">
    <location>
        <begin position="15"/>
        <end position="156"/>
    </location>
</feature>
<organism evidence="3 4">
    <name type="scientific">Bdellovibrio bacteriovorus</name>
    <dbReference type="NCBI Taxonomy" id="959"/>
    <lineage>
        <taxon>Bacteria</taxon>
        <taxon>Pseudomonadati</taxon>
        <taxon>Bdellovibrionota</taxon>
        <taxon>Bdellovibrionia</taxon>
        <taxon>Bdellovibrionales</taxon>
        <taxon>Pseudobdellovibrionaceae</taxon>
        <taxon>Bdellovibrio</taxon>
    </lineage>
</organism>
<dbReference type="AlphaFoldDB" id="A0A162GQJ2"/>
<gene>
    <name evidence="3" type="ORF">AZI87_05605</name>
</gene>
<dbReference type="CDD" id="cd07814">
    <property type="entry name" value="SRPBCC_CalC_Aha1-like"/>
    <property type="match status" value="1"/>
</dbReference>
<evidence type="ECO:0000259" key="2">
    <source>
        <dbReference type="Pfam" id="PF08327"/>
    </source>
</evidence>
<evidence type="ECO:0000313" key="3">
    <source>
        <dbReference type="EMBL" id="KYG68707.1"/>
    </source>
</evidence>
<dbReference type="Pfam" id="PF08327">
    <property type="entry name" value="AHSA1"/>
    <property type="match status" value="1"/>
</dbReference>
<protein>
    <recommendedName>
        <fullName evidence="2">Activator of Hsp90 ATPase homologue 1/2-like C-terminal domain-containing protein</fullName>
    </recommendedName>
</protein>
<dbReference type="Proteomes" id="UP000075799">
    <property type="component" value="Unassembled WGS sequence"/>
</dbReference>
<sequence>METHSEPIIVTRLFDASRDDVWKSWTVPERIKQWWGPHTFTAPTAKCDVRVGGVYLFAMQDPEKKVYWGTGTYKEVVPHTKLVFTDSFADENGNIVSSEYYGMPGIPKELLVTVTLEEENGKTKMTLKHEGFPAGEMADQCKEGWEQSFDKFEKTLNKEEGRKQWLDKSM</sequence>
<dbReference type="OrthoDB" id="9805228at2"/>
<dbReference type="EMBL" id="LUKD01000001">
    <property type="protein sequence ID" value="KYG68707.1"/>
    <property type="molecule type" value="Genomic_DNA"/>
</dbReference>
<dbReference type="Gene3D" id="3.30.530.20">
    <property type="match status" value="1"/>
</dbReference>
<name>A0A162GQJ2_BDEBC</name>
<evidence type="ECO:0000313" key="4">
    <source>
        <dbReference type="Proteomes" id="UP000075799"/>
    </source>
</evidence>
<dbReference type="RefSeq" id="WP_063205401.1">
    <property type="nucleotide sequence ID" value="NZ_LUKD01000001.1"/>
</dbReference>
<dbReference type="SUPFAM" id="SSF55961">
    <property type="entry name" value="Bet v1-like"/>
    <property type="match status" value="1"/>
</dbReference>